<accession>A0A5A9XNI1</accession>
<keyword evidence="2" id="KW-0479">Metal-binding</keyword>
<evidence type="ECO:0000256" key="1">
    <source>
        <dbReference type="ARBA" id="ARBA00022801"/>
    </source>
</evidence>
<dbReference type="InterPro" id="IPR011650">
    <property type="entry name" value="Peptidase_M20_dimer"/>
</dbReference>
<comment type="caution">
    <text evidence="4">The sequence shown here is derived from an EMBL/GenBank/DDBJ whole genome shotgun (WGS) entry which is preliminary data.</text>
</comment>
<dbReference type="RefSeq" id="WP_149306263.1">
    <property type="nucleotide sequence ID" value="NZ_SRSD01000002.1"/>
</dbReference>
<dbReference type="Pfam" id="PF01546">
    <property type="entry name" value="Peptidase_M20"/>
    <property type="match status" value="1"/>
</dbReference>
<dbReference type="Proteomes" id="UP000324298">
    <property type="component" value="Unassembled WGS sequence"/>
</dbReference>
<dbReference type="SUPFAM" id="SSF55031">
    <property type="entry name" value="Bacterial exopeptidase dimerisation domain"/>
    <property type="match status" value="1"/>
</dbReference>
<dbReference type="OrthoDB" id="9777385at2"/>
<dbReference type="Gene3D" id="3.40.630.10">
    <property type="entry name" value="Zn peptidases"/>
    <property type="match status" value="1"/>
</dbReference>
<comment type="cofactor">
    <cofactor evidence="2">
        <name>Mn(2+)</name>
        <dbReference type="ChEBI" id="CHEBI:29035"/>
    </cofactor>
    <text evidence="2">The Mn(2+) ion enhances activity.</text>
</comment>
<feature type="binding site" evidence="2">
    <location>
        <position position="150"/>
    </location>
    <ligand>
        <name>Mn(2+)</name>
        <dbReference type="ChEBI" id="CHEBI:29035"/>
        <label>2</label>
    </ligand>
</feature>
<evidence type="ECO:0000313" key="5">
    <source>
        <dbReference type="Proteomes" id="UP000324298"/>
    </source>
</evidence>
<dbReference type="InterPro" id="IPR002933">
    <property type="entry name" value="Peptidase_M20"/>
</dbReference>
<keyword evidence="2" id="KW-0464">Manganese</keyword>
<feature type="binding site" evidence="2">
    <location>
        <position position="177"/>
    </location>
    <ligand>
        <name>Mn(2+)</name>
        <dbReference type="ChEBI" id="CHEBI:29035"/>
        <label>2</label>
    </ligand>
</feature>
<evidence type="ECO:0000256" key="2">
    <source>
        <dbReference type="PIRSR" id="PIRSR005962-1"/>
    </source>
</evidence>
<feature type="binding site" evidence="2">
    <location>
        <position position="116"/>
    </location>
    <ligand>
        <name>Mn(2+)</name>
        <dbReference type="ChEBI" id="CHEBI:29035"/>
        <label>2</label>
    </ligand>
</feature>
<dbReference type="GO" id="GO:0016787">
    <property type="term" value="F:hydrolase activity"/>
    <property type="evidence" value="ECO:0007669"/>
    <property type="project" value="UniProtKB-KW"/>
</dbReference>
<gene>
    <name evidence="4" type="ORF">ET418_03860</name>
</gene>
<dbReference type="InterPro" id="IPR036264">
    <property type="entry name" value="Bact_exopeptidase_dim_dom"/>
</dbReference>
<reference evidence="4 5" key="1">
    <citation type="submission" date="2019-04" db="EMBL/GenBank/DDBJ databases">
        <title>Geobacter ruber sp. nov., ferric-reducing bacteria isolated from paddy soil.</title>
        <authorList>
            <person name="Xu Z."/>
            <person name="Masuda Y."/>
            <person name="Itoh H."/>
            <person name="Senoo K."/>
        </authorList>
    </citation>
    <scope>NUCLEOTIDE SEQUENCE [LARGE SCALE GENOMIC DNA]</scope>
    <source>
        <strain evidence="4 5">Red88</strain>
    </source>
</reference>
<name>A0A5A9XNI1_9BACT</name>
<evidence type="ECO:0000259" key="3">
    <source>
        <dbReference type="Pfam" id="PF07687"/>
    </source>
</evidence>
<evidence type="ECO:0000313" key="4">
    <source>
        <dbReference type="EMBL" id="KAA0894105.1"/>
    </source>
</evidence>
<dbReference type="AlphaFoldDB" id="A0A5A9XNI1"/>
<dbReference type="SUPFAM" id="SSF53187">
    <property type="entry name" value="Zn-dependent exopeptidases"/>
    <property type="match status" value="1"/>
</dbReference>
<dbReference type="Gene3D" id="3.30.70.360">
    <property type="match status" value="1"/>
</dbReference>
<dbReference type="GO" id="GO:0046872">
    <property type="term" value="F:metal ion binding"/>
    <property type="evidence" value="ECO:0007669"/>
    <property type="project" value="UniProtKB-KW"/>
</dbReference>
<sequence length="417" mass="45086">MSEFVSRLFGDIEQVLPVVESIYKDLHQNPELSLQEVRTAGIVAQKLREAGYEVTEKVGKTGVVGIMKNGDGPTVMLRADMDALPMKEDTGVPYSSCKEGLNAKGETVPVAHSCGHDMHTSWLVGAATVLSQARETWHGTLMAVFQPAEETGQGSQAMLDDGFTQRFPKPDVILGQHLLQYRSGTVGCHSGQVLTSGDSLLVRFFGKGAHGGMPQNGIDPIVMAASAVLRLQTIVSREIPPQAQGVVTVGEFHAGTAENIIPAEAYITLNVRTTDEAVRDHILAAIKRICIAESHASNAPKDPEFEEINNYPLTVNDAEMAKKVIDAFRDQFGEQFIDIPSQGASEDFGRFGNAWNSPYTYWFVGGCAPEKYDKAVQEGAVAQLPGPHSPFWAPTLHPTLQTGIETMVTAAGVWLAK</sequence>
<feature type="domain" description="Peptidase M20 dimerisation" evidence="3">
    <location>
        <begin position="202"/>
        <end position="293"/>
    </location>
</feature>
<keyword evidence="1 4" id="KW-0378">Hydrolase</keyword>
<dbReference type="InterPro" id="IPR017439">
    <property type="entry name" value="Amidohydrolase"/>
</dbReference>
<protein>
    <submittedName>
        <fullName evidence="4">Amidohydrolase</fullName>
    </submittedName>
</protein>
<feature type="binding site" evidence="2">
    <location>
        <position position="114"/>
    </location>
    <ligand>
        <name>Mn(2+)</name>
        <dbReference type="ChEBI" id="CHEBI:29035"/>
        <label>2</label>
    </ligand>
</feature>
<dbReference type="PANTHER" id="PTHR11014">
    <property type="entry name" value="PEPTIDASE M20 FAMILY MEMBER"/>
    <property type="match status" value="1"/>
</dbReference>
<dbReference type="EMBL" id="SRSD01000002">
    <property type="protein sequence ID" value="KAA0894105.1"/>
    <property type="molecule type" value="Genomic_DNA"/>
</dbReference>
<dbReference type="PANTHER" id="PTHR11014:SF63">
    <property type="entry name" value="METALLOPEPTIDASE, PUTATIVE (AFU_ORTHOLOGUE AFUA_6G09600)-RELATED"/>
    <property type="match status" value="1"/>
</dbReference>
<keyword evidence="5" id="KW-1185">Reference proteome</keyword>
<organism evidence="4 5">
    <name type="scientific">Oryzomonas rubra</name>
    <dbReference type="NCBI Taxonomy" id="2509454"/>
    <lineage>
        <taxon>Bacteria</taxon>
        <taxon>Pseudomonadati</taxon>
        <taxon>Thermodesulfobacteriota</taxon>
        <taxon>Desulfuromonadia</taxon>
        <taxon>Geobacterales</taxon>
        <taxon>Geobacteraceae</taxon>
        <taxon>Oryzomonas</taxon>
    </lineage>
</organism>
<dbReference type="NCBIfam" id="TIGR01891">
    <property type="entry name" value="amidohydrolases"/>
    <property type="match status" value="1"/>
</dbReference>
<dbReference type="PIRSF" id="PIRSF005962">
    <property type="entry name" value="Pept_M20D_amidohydro"/>
    <property type="match status" value="1"/>
</dbReference>
<proteinExistence type="predicted"/>
<dbReference type="Pfam" id="PF07687">
    <property type="entry name" value="M20_dimer"/>
    <property type="match status" value="1"/>
</dbReference>